<feature type="signal peptide" evidence="2">
    <location>
        <begin position="1"/>
        <end position="27"/>
    </location>
</feature>
<gene>
    <name evidence="3" type="ORF">D6Z83_11850</name>
    <name evidence="4" type="ORF">EBE87_14440</name>
</gene>
<dbReference type="Gene3D" id="2.30.30.240">
    <property type="entry name" value="PRC-barrel domain"/>
    <property type="match status" value="1"/>
</dbReference>
<sequence length="166" mass="16844">MGPQHCFKLPALALTGLVLLSPSVVLAAAEEAPAPPAAPPAAEAPPPLPPASGRKLEKGTFFRLLGQDVKGPSDMVVAQLVNVLVDAQAQPVGAVLDYGGFLGVGKRRLAVAWEVLSIGPSGIKLSLGREQLRSIPDFKDGEGAVLAAPPAPAEAEAPAGEPPADQ</sequence>
<feature type="chain" id="PRO_5017483534" description="PRC-barrel domain-containing protein" evidence="2">
    <location>
        <begin position="28"/>
        <end position="166"/>
    </location>
</feature>
<dbReference type="EMBL" id="RFLX01000010">
    <property type="protein sequence ID" value="RMI20662.1"/>
    <property type="molecule type" value="Genomic_DNA"/>
</dbReference>
<organism evidence="3 6">
    <name type="scientific">Teichococcus wenyumeiae</name>
    <dbReference type="NCBI Taxonomy" id="2478470"/>
    <lineage>
        <taxon>Bacteria</taxon>
        <taxon>Pseudomonadati</taxon>
        <taxon>Pseudomonadota</taxon>
        <taxon>Alphaproteobacteria</taxon>
        <taxon>Acetobacterales</taxon>
        <taxon>Roseomonadaceae</taxon>
        <taxon>Roseomonas</taxon>
    </lineage>
</organism>
<dbReference type="EMBL" id="RAQU01000061">
    <property type="protein sequence ID" value="RKK03980.1"/>
    <property type="molecule type" value="Genomic_DNA"/>
</dbReference>
<dbReference type="Proteomes" id="UP000278036">
    <property type="component" value="Unassembled WGS sequence"/>
</dbReference>
<proteinExistence type="predicted"/>
<evidence type="ECO:0000256" key="1">
    <source>
        <dbReference type="SAM" id="MobiDB-lite"/>
    </source>
</evidence>
<dbReference type="Proteomes" id="UP000274097">
    <property type="component" value="Unassembled WGS sequence"/>
</dbReference>
<dbReference type="SUPFAM" id="SSF50346">
    <property type="entry name" value="PRC-barrel domain"/>
    <property type="match status" value="1"/>
</dbReference>
<keyword evidence="2" id="KW-0732">Signal</keyword>
<comment type="caution">
    <text evidence="3">The sequence shown here is derived from an EMBL/GenBank/DDBJ whole genome shotgun (WGS) entry which is preliminary data.</text>
</comment>
<reference evidence="3 6" key="1">
    <citation type="submission" date="2018-09" db="EMBL/GenBank/DDBJ databases">
        <title>Roseomonas sp. nov., isolated from feces of Tibetan antelopes in the Qinghai-Tibet plateau, China.</title>
        <authorList>
            <person name="Tian Z."/>
        </authorList>
    </citation>
    <scope>NUCLEOTIDE SEQUENCE [LARGE SCALE GENOMIC DNA]</scope>
    <source>
        <strain evidence="4 5">Z23</strain>
        <strain evidence="3 6">Z24</strain>
    </source>
</reference>
<evidence type="ECO:0000313" key="4">
    <source>
        <dbReference type="EMBL" id="RMI20662.1"/>
    </source>
</evidence>
<protein>
    <recommendedName>
        <fullName evidence="7">PRC-barrel domain-containing protein</fullName>
    </recommendedName>
</protein>
<evidence type="ECO:0000313" key="3">
    <source>
        <dbReference type="EMBL" id="RKK03980.1"/>
    </source>
</evidence>
<name>A0A3A9JCT7_9PROT</name>
<keyword evidence="5" id="KW-1185">Reference proteome</keyword>
<evidence type="ECO:0000313" key="6">
    <source>
        <dbReference type="Proteomes" id="UP000278036"/>
    </source>
</evidence>
<evidence type="ECO:0008006" key="7">
    <source>
        <dbReference type="Google" id="ProtNLM"/>
    </source>
</evidence>
<feature type="region of interest" description="Disordered" evidence="1">
    <location>
        <begin position="147"/>
        <end position="166"/>
    </location>
</feature>
<evidence type="ECO:0000313" key="5">
    <source>
        <dbReference type="Proteomes" id="UP000274097"/>
    </source>
</evidence>
<dbReference type="InterPro" id="IPR011033">
    <property type="entry name" value="PRC_barrel-like_sf"/>
</dbReference>
<dbReference type="AlphaFoldDB" id="A0A3A9JCT7"/>
<dbReference type="InParanoid" id="A0A3A9JCT7"/>
<accession>A0A3A9JCT7</accession>
<evidence type="ECO:0000256" key="2">
    <source>
        <dbReference type="SAM" id="SignalP"/>
    </source>
</evidence>